<evidence type="ECO:0000313" key="3">
    <source>
        <dbReference type="Proteomes" id="UP000617340"/>
    </source>
</evidence>
<dbReference type="AlphaFoldDB" id="A0A834NCR7"/>
<protein>
    <submittedName>
        <fullName evidence="2">Uncharacterized protein</fullName>
    </submittedName>
</protein>
<dbReference type="PROSITE" id="PS50082">
    <property type="entry name" value="WD_REPEATS_2"/>
    <property type="match status" value="1"/>
</dbReference>
<evidence type="ECO:0000313" key="2">
    <source>
        <dbReference type="EMBL" id="KAF7403354.1"/>
    </source>
</evidence>
<dbReference type="EMBL" id="JACSDZ010000005">
    <property type="protein sequence ID" value="KAF7403354.1"/>
    <property type="molecule type" value="Genomic_DNA"/>
</dbReference>
<dbReference type="Proteomes" id="UP000617340">
    <property type="component" value="Unassembled WGS sequence"/>
</dbReference>
<accession>A0A834NCR7</accession>
<gene>
    <name evidence="2" type="ORF">HZH68_006148</name>
</gene>
<proteinExistence type="predicted"/>
<dbReference type="Gene3D" id="2.130.10.10">
    <property type="entry name" value="YVTN repeat-like/Quinoprotein amine dehydrogenase"/>
    <property type="match status" value="1"/>
</dbReference>
<comment type="caution">
    <text evidence="2">The sequence shown here is derived from an EMBL/GenBank/DDBJ whole genome shotgun (WGS) entry which is preliminary data.</text>
</comment>
<keyword evidence="3" id="KW-1185">Reference proteome</keyword>
<dbReference type="InterPro" id="IPR015943">
    <property type="entry name" value="WD40/YVTN_repeat-like_dom_sf"/>
</dbReference>
<dbReference type="Pfam" id="PF00400">
    <property type="entry name" value="WD40"/>
    <property type="match status" value="1"/>
</dbReference>
<name>A0A834NCR7_VESGE</name>
<keyword evidence="1" id="KW-0853">WD repeat</keyword>
<evidence type="ECO:0000256" key="1">
    <source>
        <dbReference type="PROSITE-ProRule" id="PRU00221"/>
    </source>
</evidence>
<feature type="repeat" description="WD" evidence="1">
    <location>
        <begin position="179"/>
        <end position="199"/>
    </location>
</feature>
<reference evidence="2" key="1">
    <citation type="journal article" date="2020" name="G3 (Bethesda)">
        <title>High-Quality Assemblies for Three Invasive Social Wasps from the &lt;i&gt;Vespula&lt;/i&gt; Genus.</title>
        <authorList>
            <person name="Harrop T.W.R."/>
            <person name="Guhlin J."/>
            <person name="McLaughlin G.M."/>
            <person name="Permina E."/>
            <person name="Stockwell P."/>
            <person name="Gilligan J."/>
            <person name="Le Lec M.F."/>
            <person name="Gruber M.A.M."/>
            <person name="Quinn O."/>
            <person name="Lovegrove M."/>
            <person name="Duncan E.J."/>
            <person name="Remnant E.J."/>
            <person name="Van Eeckhoven J."/>
            <person name="Graham B."/>
            <person name="Knapp R.A."/>
            <person name="Langford K.W."/>
            <person name="Kronenberg Z."/>
            <person name="Press M.O."/>
            <person name="Eacker S.M."/>
            <person name="Wilson-Rankin E.E."/>
            <person name="Purcell J."/>
            <person name="Lester P.J."/>
            <person name="Dearden P.K."/>
        </authorList>
    </citation>
    <scope>NUCLEOTIDE SEQUENCE</scope>
    <source>
        <strain evidence="2">Linc-1</strain>
    </source>
</reference>
<sequence length="199" mass="21481">MNVTGLIDAVASHKTVSNISISVSIRSSSSGAGGGDGSGGSSISKASEECSIAIVKARKKQQAICRRGPHDLWLKRATIRLLNYFRRNYVAVAYNATIIIILDLSNLKKINEAFIGSNDKVNDTEEISSKTVNKVVATLKGHCNKIVGLGWSPDLSGYLVGSSDNHCKSLCCRMRNPLDSDLIITGSIDFTLHLWRIST</sequence>
<organism evidence="2 3">
    <name type="scientific">Vespula germanica</name>
    <name type="common">German yellow jacket</name>
    <name type="synonym">Paravespula germanica</name>
    <dbReference type="NCBI Taxonomy" id="30212"/>
    <lineage>
        <taxon>Eukaryota</taxon>
        <taxon>Metazoa</taxon>
        <taxon>Ecdysozoa</taxon>
        <taxon>Arthropoda</taxon>
        <taxon>Hexapoda</taxon>
        <taxon>Insecta</taxon>
        <taxon>Pterygota</taxon>
        <taxon>Neoptera</taxon>
        <taxon>Endopterygota</taxon>
        <taxon>Hymenoptera</taxon>
        <taxon>Apocrita</taxon>
        <taxon>Aculeata</taxon>
        <taxon>Vespoidea</taxon>
        <taxon>Vespidae</taxon>
        <taxon>Vespinae</taxon>
        <taxon>Vespula</taxon>
    </lineage>
</organism>
<dbReference type="SUPFAM" id="SSF50998">
    <property type="entry name" value="Quinoprotein alcohol dehydrogenase-like"/>
    <property type="match status" value="1"/>
</dbReference>
<dbReference type="InterPro" id="IPR001680">
    <property type="entry name" value="WD40_rpt"/>
</dbReference>
<dbReference type="InterPro" id="IPR011047">
    <property type="entry name" value="Quinoprotein_ADH-like_sf"/>
</dbReference>